<evidence type="ECO:0000313" key="1">
    <source>
        <dbReference type="EMBL" id="ESA02214.1"/>
    </source>
</evidence>
<name>U9T202_RHIID</name>
<sequence>MKTKLDLTDFKINIIEYSGKSIKLKSLIDQAVTKGLIIYEDYNFLPYPINASQPNTDFFNLFLEFLAKPTPEINKEIMDPILWYVKNLICMLKSTLQQCGKNIITDFIGDKVLGEHLHYATSDLEKILGRFNSAIQA</sequence>
<gene>
    <name evidence="1" type="ORF">GLOINDRAFT_6728</name>
</gene>
<accession>U9T202</accession>
<dbReference type="AlphaFoldDB" id="U9T202"/>
<proteinExistence type="predicted"/>
<dbReference type="EMBL" id="KI295877">
    <property type="protein sequence ID" value="ESA02214.1"/>
    <property type="molecule type" value="Genomic_DNA"/>
</dbReference>
<reference evidence="1" key="1">
    <citation type="submission" date="2013-07" db="EMBL/GenBank/DDBJ databases">
        <title>The genome of an arbuscular mycorrhizal fungus provides insights into the evolution of the oldest plant symbiosis.</title>
        <authorList>
            <consortium name="DOE Joint Genome Institute"/>
            <person name="Tisserant E."/>
            <person name="Malbreil M."/>
            <person name="Kuo A."/>
            <person name="Kohler A."/>
            <person name="Symeonidi A."/>
            <person name="Balestrini R."/>
            <person name="Charron P."/>
            <person name="Duensing N."/>
            <person name="Frei-dit-Frey N."/>
            <person name="Gianinazzi-Pearson V."/>
            <person name="Gilbert B."/>
            <person name="Handa Y."/>
            <person name="Hijri M."/>
            <person name="Kaul R."/>
            <person name="Kawaguchi M."/>
            <person name="Krajinski F."/>
            <person name="Lammers P."/>
            <person name="Lapierre D."/>
            <person name="Masclaux F.G."/>
            <person name="Murat C."/>
            <person name="Morin E."/>
            <person name="Ndikumana S."/>
            <person name="Pagni M."/>
            <person name="Petitpierre D."/>
            <person name="Requena N."/>
            <person name="Rosikiewicz P."/>
            <person name="Riley R."/>
            <person name="Saito K."/>
            <person name="San Clemente H."/>
            <person name="Shapiro H."/>
            <person name="van Tuinen D."/>
            <person name="Becard G."/>
            <person name="Bonfante P."/>
            <person name="Paszkowski U."/>
            <person name="Shachar-Hill Y."/>
            <person name="Young J.P."/>
            <person name="Sanders I.R."/>
            <person name="Henrissat B."/>
            <person name="Rensing S.A."/>
            <person name="Grigoriev I.V."/>
            <person name="Corradi N."/>
            <person name="Roux C."/>
            <person name="Martin F."/>
        </authorList>
    </citation>
    <scope>NUCLEOTIDE SEQUENCE</scope>
    <source>
        <strain evidence="1">DAOM 197198</strain>
    </source>
</reference>
<dbReference type="HOGENOM" id="CLU_122047_0_0_1"/>
<protein>
    <submittedName>
        <fullName evidence="1">Uncharacterized protein</fullName>
    </submittedName>
</protein>
<organism evidence="1">
    <name type="scientific">Rhizophagus irregularis (strain DAOM 181602 / DAOM 197198 / MUCL 43194)</name>
    <name type="common">Arbuscular mycorrhizal fungus</name>
    <name type="synonym">Glomus intraradices</name>
    <dbReference type="NCBI Taxonomy" id="747089"/>
    <lineage>
        <taxon>Eukaryota</taxon>
        <taxon>Fungi</taxon>
        <taxon>Fungi incertae sedis</taxon>
        <taxon>Mucoromycota</taxon>
        <taxon>Glomeromycotina</taxon>
        <taxon>Glomeromycetes</taxon>
        <taxon>Glomerales</taxon>
        <taxon>Glomeraceae</taxon>
        <taxon>Rhizophagus</taxon>
    </lineage>
</organism>